<sequence length="122" mass="13895">MPSSCSRGTEVSVNSYPARSQHLRTGSRGSRMSSIQTLNWPTCTSHMELLTVTGAPLCVNTRNFSRKANVPQSLRRSMQFQHDTNDVRQHLHAKFEKHWICRGGPVQWPARSPYLSCLDFFC</sequence>
<dbReference type="EMBL" id="BGPR01011479">
    <property type="protein sequence ID" value="GBN51564.1"/>
    <property type="molecule type" value="Genomic_DNA"/>
</dbReference>
<evidence type="ECO:0000256" key="1">
    <source>
        <dbReference type="SAM" id="MobiDB-lite"/>
    </source>
</evidence>
<feature type="region of interest" description="Disordered" evidence="1">
    <location>
        <begin position="1"/>
        <end position="32"/>
    </location>
</feature>
<proteinExistence type="predicted"/>
<name>A0A4Y2PJR1_ARAVE</name>
<dbReference type="OrthoDB" id="6766291at2759"/>
<organism evidence="2 3">
    <name type="scientific">Araneus ventricosus</name>
    <name type="common">Orbweaver spider</name>
    <name type="synonym">Epeira ventricosa</name>
    <dbReference type="NCBI Taxonomy" id="182803"/>
    <lineage>
        <taxon>Eukaryota</taxon>
        <taxon>Metazoa</taxon>
        <taxon>Ecdysozoa</taxon>
        <taxon>Arthropoda</taxon>
        <taxon>Chelicerata</taxon>
        <taxon>Arachnida</taxon>
        <taxon>Araneae</taxon>
        <taxon>Araneomorphae</taxon>
        <taxon>Entelegynae</taxon>
        <taxon>Araneoidea</taxon>
        <taxon>Araneidae</taxon>
        <taxon>Araneus</taxon>
    </lineage>
</organism>
<gene>
    <name evidence="2" type="ORF">AVEN_145154_1</name>
</gene>
<dbReference type="AlphaFoldDB" id="A0A4Y2PJR1"/>
<keyword evidence="3" id="KW-1185">Reference proteome</keyword>
<protein>
    <submittedName>
        <fullName evidence="2">Uncharacterized protein</fullName>
    </submittedName>
</protein>
<evidence type="ECO:0000313" key="3">
    <source>
        <dbReference type="Proteomes" id="UP000499080"/>
    </source>
</evidence>
<evidence type="ECO:0000313" key="2">
    <source>
        <dbReference type="EMBL" id="GBN51564.1"/>
    </source>
</evidence>
<comment type="caution">
    <text evidence="2">The sequence shown here is derived from an EMBL/GenBank/DDBJ whole genome shotgun (WGS) entry which is preliminary data.</text>
</comment>
<reference evidence="2 3" key="1">
    <citation type="journal article" date="2019" name="Sci. Rep.">
        <title>Orb-weaving spider Araneus ventricosus genome elucidates the spidroin gene catalogue.</title>
        <authorList>
            <person name="Kono N."/>
            <person name="Nakamura H."/>
            <person name="Ohtoshi R."/>
            <person name="Moran D.A.P."/>
            <person name="Shinohara A."/>
            <person name="Yoshida Y."/>
            <person name="Fujiwara M."/>
            <person name="Mori M."/>
            <person name="Tomita M."/>
            <person name="Arakawa K."/>
        </authorList>
    </citation>
    <scope>NUCLEOTIDE SEQUENCE [LARGE SCALE GENOMIC DNA]</scope>
</reference>
<accession>A0A4Y2PJR1</accession>
<dbReference type="Proteomes" id="UP000499080">
    <property type="component" value="Unassembled WGS sequence"/>
</dbReference>